<dbReference type="AlphaFoldDB" id="B4JHI3"/>
<feature type="transmembrane region" description="Helical" evidence="6">
    <location>
        <begin position="184"/>
        <end position="209"/>
    </location>
</feature>
<comment type="function">
    <text evidence="6">Gustatory receptor which mediates acceptance or avoidance behavior, depending on its substrates.</text>
</comment>
<keyword evidence="6" id="KW-0675">Receptor</keyword>
<dbReference type="EMBL" id="CH916369">
    <property type="protein sequence ID" value="EDV92810.1"/>
    <property type="molecule type" value="Genomic_DNA"/>
</dbReference>
<evidence type="ECO:0000313" key="8">
    <source>
        <dbReference type="Proteomes" id="UP000001070"/>
    </source>
</evidence>
<dbReference type="eggNOG" id="ENOG502TD1C">
    <property type="taxonomic scope" value="Eukaryota"/>
</dbReference>
<dbReference type="GO" id="GO:0050909">
    <property type="term" value="P:sensory perception of taste"/>
    <property type="evidence" value="ECO:0007669"/>
    <property type="project" value="InterPro"/>
</dbReference>
<feature type="transmembrane region" description="Helical" evidence="6">
    <location>
        <begin position="151"/>
        <end position="172"/>
    </location>
</feature>
<keyword evidence="6" id="KW-0807">Transducer</keyword>
<dbReference type="PhylomeDB" id="B4JHI3"/>
<dbReference type="GO" id="GO:0007165">
    <property type="term" value="P:signal transduction"/>
    <property type="evidence" value="ECO:0007669"/>
    <property type="project" value="UniProtKB-KW"/>
</dbReference>
<comment type="subcellular location">
    <subcellularLocation>
        <location evidence="1 6">Cell membrane</location>
        <topology evidence="1 6">Multi-pass membrane protein</topology>
    </subcellularLocation>
</comment>
<feature type="transmembrane region" description="Helical" evidence="6">
    <location>
        <begin position="60"/>
        <end position="80"/>
    </location>
</feature>
<feature type="transmembrane region" description="Helical" evidence="6">
    <location>
        <begin position="386"/>
        <end position="406"/>
    </location>
</feature>
<reference evidence="7 8" key="1">
    <citation type="journal article" date="2007" name="Nature">
        <title>Evolution of genes and genomes on the Drosophila phylogeny.</title>
        <authorList>
            <consortium name="Drosophila 12 Genomes Consortium"/>
            <person name="Clark A.G."/>
            <person name="Eisen M.B."/>
            <person name="Smith D.R."/>
            <person name="Bergman C.M."/>
            <person name="Oliver B."/>
            <person name="Markow T.A."/>
            <person name="Kaufman T.C."/>
            <person name="Kellis M."/>
            <person name="Gelbart W."/>
            <person name="Iyer V.N."/>
            <person name="Pollard D.A."/>
            <person name="Sackton T.B."/>
            <person name="Larracuente A.M."/>
            <person name="Singh N.D."/>
            <person name="Abad J.P."/>
            <person name="Abt D.N."/>
            <person name="Adryan B."/>
            <person name="Aguade M."/>
            <person name="Akashi H."/>
            <person name="Anderson W.W."/>
            <person name="Aquadro C.F."/>
            <person name="Ardell D.H."/>
            <person name="Arguello R."/>
            <person name="Artieri C.G."/>
            <person name="Barbash D.A."/>
            <person name="Barker D."/>
            <person name="Barsanti P."/>
            <person name="Batterham P."/>
            <person name="Batzoglou S."/>
            <person name="Begun D."/>
            <person name="Bhutkar A."/>
            <person name="Blanco E."/>
            <person name="Bosak S.A."/>
            <person name="Bradley R.K."/>
            <person name="Brand A.D."/>
            <person name="Brent M.R."/>
            <person name="Brooks A.N."/>
            <person name="Brown R.H."/>
            <person name="Butlin R.K."/>
            <person name="Caggese C."/>
            <person name="Calvi B.R."/>
            <person name="Bernardo de Carvalho A."/>
            <person name="Caspi A."/>
            <person name="Castrezana S."/>
            <person name="Celniker S.E."/>
            <person name="Chang J.L."/>
            <person name="Chapple C."/>
            <person name="Chatterji S."/>
            <person name="Chinwalla A."/>
            <person name="Civetta A."/>
            <person name="Clifton S.W."/>
            <person name="Comeron J.M."/>
            <person name="Costello J.C."/>
            <person name="Coyne J.A."/>
            <person name="Daub J."/>
            <person name="David R.G."/>
            <person name="Delcher A.L."/>
            <person name="Delehaunty K."/>
            <person name="Do C.B."/>
            <person name="Ebling H."/>
            <person name="Edwards K."/>
            <person name="Eickbush T."/>
            <person name="Evans J.D."/>
            <person name="Filipski A."/>
            <person name="Findeiss S."/>
            <person name="Freyhult E."/>
            <person name="Fulton L."/>
            <person name="Fulton R."/>
            <person name="Garcia A.C."/>
            <person name="Gardiner A."/>
            <person name="Garfield D.A."/>
            <person name="Garvin B.E."/>
            <person name="Gibson G."/>
            <person name="Gilbert D."/>
            <person name="Gnerre S."/>
            <person name="Godfrey J."/>
            <person name="Good R."/>
            <person name="Gotea V."/>
            <person name="Gravely B."/>
            <person name="Greenberg A.J."/>
            <person name="Griffiths-Jones S."/>
            <person name="Gross S."/>
            <person name="Guigo R."/>
            <person name="Gustafson E.A."/>
            <person name="Haerty W."/>
            <person name="Hahn M.W."/>
            <person name="Halligan D.L."/>
            <person name="Halpern A.L."/>
            <person name="Halter G.M."/>
            <person name="Han M.V."/>
            <person name="Heger A."/>
            <person name="Hillier L."/>
            <person name="Hinrichs A.S."/>
            <person name="Holmes I."/>
            <person name="Hoskins R.A."/>
            <person name="Hubisz M.J."/>
            <person name="Hultmark D."/>
            <person name="Huntley M.A."/>
            <person name="Jaffe D.B."/>
            <person name="Jagadeeshan S."/>
            <person name="Jeck W.R."/>
            <person name="Johnson J."/>
            <person name="Jones C.D."/>
            <person name="Jordan W.C."/>
            <person name="Karpen G.H."/>
            <person name="Kataoka E."/>
            <person name="Keightley P.D."/>
            <person name="Kheradpour P."/>
            <person name="Kirkness E.F."/>
            <person name="Koerich L.B."/>
            <person name="Kristiansen K."/>
            <person name="Kudrna D."/>
            <person name="Kulathinal R.J."/>
            <person name="Kumar S."/>
            <person name="Kwok R."/>
            <person name="Lander E."/>
            <person name="Langley C.H."/>
            <person name="Lapoint R."/>
            <person name="Lazzaro B.P."/>
            <person name="Lee S.J."/>
            <person name="Levesque L."/>
            <person name="Li R."/>
            <person name="Lin C.F."/>
            <person name="Lin M.F."/>
            <person name="Lindblad-Toh K."/>
            <person name="Llopart A."/>
            <person name="Long M."/>
            <person name="Low L."/>
            <person name="Lozovsky E."/>
            <person name="Lu J."/>
            <person name="Luo M."/>
            <person name="Machado C.A."/>
            <person name="Makalowski W."/>
            <person name="Marzo M."/>
            <person name="Matsuda M."/>
            <person name="Matzkin L."/>
            <person name="McAllister B."/>
            <person name="McBride C.S."/>
            <person name="McKernan B."/>
            <person name="McKernan K."/>
            <person name="Mendez-Lago M."/>
            <person name="Minx P."/>
            <person name="Mollenhauer M.U."/>
            <person name="Montooth K."/>
            <person name="Mount S.M."/>
            <person name="Mu X."/>
            <person name="Myers E."/>
            <person name="Negre B."/>
            <person name="Newfeld S."/>
            <person name="Nielsen R."/>
            <person name="Noor M.A."/>
            <person name="O'Grady P."/>
            <person name="Pachter L."/>
            <person name="Papaceit M."/>
            <person name="Parisi M.J."/>
            <person name="Parisi M."/>
            <person name="Parts L."/>
            <person name="Pedersen J.S."/>
            <person name="Pesole G."/>
            <person name="Phillippy A.M."/>
            <person name="Ponting C.P."/>
            <person name="Pop M."/>
            <person name="Porcelli D."/>
            <person name="Powell J.R."/>
            <person name="Prohaska S."/>
            <person name="Pruitt K."/>
            <person name="Puig M."/>
            <person name="Quesneville H."/>
            <person name="Ram K.R."/>
            <person name="Rand D."/>
            <person name="Rasmussen M.D."/>
            <person name="Reed L.K."/>
            <person name="Reenan R."/>
            <person name="Reily A."/>
            <person name="Remington K.A."/>
            <person name="Rieger T.T."/>
            <person name="Ritchie M.G."/>
            <person name="Robin C."/>
            <person name="Rogers Y.H."/>
            <person name="Rohde C."/>
            <person name="Rozas J."/>
            <person name="Rubenfield M.J."/>
            <person name="Ruiz A."/>
            <person name="Russo S."/>
            <person name="Salzberg S.L."/>
            <person name="Sanchez-Gracia A."/>
            <person name="Saranga D.J."/>
            <person name="Sato H."/>
            <person name="Schaeffer S.W."/>
            <person name="Schatz M.C."/>
            <person name="Schlenke T."/>
            <person name="Schwartz R."/>
            <person name="Segarra C."/>
            <person name="Singh R.S."/>
            <person name="Sirot L."/>
            <person name="Sirota M."/>
            <person name="Sisneros N.B."/>
            <person name="Smith C.D."/>
            <person name="Smith T.F."/>
            <person name="Spieth J."/>
            <person name="Stage D.E."/>
            <person name="Stark A."/>
            <person name="Stephan W."/>
            <person name="Strausberg R.L."/>
            <person name="Strempel S."/>
            <person name="Sturgill D."/>
            <person name="Sutton G."/>
            <person name="Sutton G.G."/>
            <person name="Tao W."/>
            <person name="Teichmann S."/>
            <person name="Tobari Y.N."/>
            <person name="Tomimura Y."/>
            <person name="Tsolas J.M."/>
            <person name="Valente V.L."/>
            <person name="Venter E."/>
            <person name="Venter J.C."/>
            <person name="Vicario S."/>
            <person name="Vieira F.G."/>
            <person name="Vilella A.J."/>
            <person name="Villasante A."/>
            <person name="Walenz B."/>
            <person name="Wang J."/>
            <person name="Wasserman M."/>
            <person name="Watts T."/>
            <person name="Wilson D."/>
            <person name="Wilson R.K."/>
            <person name="Wing R.A."/>
            <person name="Wolfner M.F."/>
            <person name="Wong A."/>
            <person name="Wong G.K."/>
            <person name="Wu C.I."/>
            <person name="Wu G."/>
            <person name="Yamamoto D."/>
            <person name="Yang H.P."/>
            <person name="Yang S.P."/>
            <person name="Yorke J.A."/>
            <person name="Yoshida K."/>
            <person name="Zdobnov E."/>
            <person name="Zhang P."/>
            <person name="Zhang Y."/>
            <person name="Zimin A.V."/>
            <person name="Baldwin J."/>
            <person name="Abdouelleil A."/>
            <person name="Abdulkadir J."/>
            <person name="Abebe A."/>
            <person name="Abera B."/>
            <person name="Abreu J."/>
            <person name="Acer S.C."/>
            <person name="Aftuck L."/>
            <person name="Alexander A."/>
            <person name="An P."/>
            <person name="Anderson E."/>
            <person name="Anderson S."/>
            <person name="Arachi H."/>
            <person name="Azer M."/>
            <person name="Bachantsang P."/>
            <person name="Barry A."/>
            <person name="Bayul T."/>
            <person name="Berlin A."/>
            <person name="Bessette D."/>
            <person name="Bloom T."/>
            <person name="Blye J."/>
            <person name="Boguslavskiy L."/>
            <person name="Bonnet C."/>
            <person name="Boukhgalter B."/>
            <person name="Bourzgui I."/>
            <person name="Brown A."/>
            <person name="Cahill P."/>
            <person name="Channer S."/>
            <person name="Cheshatsang Y."/>
            <person name="Chuda L."/>
            <person name="Citroen M."/>
            <person name="Collymore A."/>
            <person name="Cooke P."/>
            <person name="Costello M."/>
            <person name="D'Aco K."/>
            <person name="Daza R."/>
            <person name="De Haan G."/>
            <person name="DeGray S."/>
            <person name="DeMaso C."/>
            <person name="Dhargay N."/>
            <person name="Dooley K."/>
            <person name="Dooley E."/>
            <person name="Doricent M."/>
            <person name="Dorje P."/>
            <person name="Dorjee K."/>
            <person name="Dupes A."/>
            <person name="Elong R."/>
            <person name="Falk J."/>
            <person name="Farina A."/>
            <person name="Faro S."/>
            <person name="Ferguson D."/>
            <person name="Fisher S."/>
            <person name="Foley C.D."/>
            <person name="Franke A."/>
            <person name="Friedrich D."/>
            <person name="Gadbois L."/>
            <person name="Gearin G."/>
            <person name="Gearin C.R."/>
            <person name="Giannoukos G."/>
            <person name="Goode T."/>
            <person name="Graham J."/>
            <person name="Grandbois E."/>
            <person name="Grewal S."/>
            <person name="Gyaltsen K."/>
            <person name="Hafez N."/>
            <person name="Hagos B."/>
            <person name="Hall J."/>
            <person name="Henson C."/>
            <person name="Hollinger A."/>
            <person name="Honan T."/>
            <person name="Huard M.D."/>
            <person name="Hughes L."/>
            <person name="Hurhula B."/>
            <person name="Husby M.E."/>
            <person name="Kamat A."/>
            <person name="Kanga B."/>
            <person name="Kashin S."/>
            <person name="Khazanovich D."/>
            <person name="Kisner P."/>
            <person name="Lance K."/>
            <person name="Lara M."/>
            <person name="Lee W."/>
            <person name="Lennon N."/>
            <person name="Letendre F."/>
            <person name="LeVine R."/>
            <person name="Lipovsky A."/>
            <person name="Liu X."/>
            <person name="Liu J."/>
            <person name="Liu S."/>
            <person name="Lokyitsang T."/>
            <person name="Lokyitsang Y."/>
            <person name="Lubonja R."/>
            <person name="Lui A."/>
            <person name="MacDonald P."/>
            <person name="Magnisalis V."/>
            <person name="Maru K."/>
            <person name="Matthews C."/>
            <person name="McCusker W."/>
            <person name="McDonough S."/>
            <person name="Mehta T."/>
            <person name="Meldrim J."/>
            <person name="Meneus L."/>
            <person name="Mihai O."/>
            <person name="Mihalev A."/>
            <person name="Mihova T."/>
            <person name="Mittelman R."/>
            <person name="Mlenga V."/>
            <person name="Montmayeur A."/>
            <person name="Mulrain L."/>
            <person name="Navidi A."/>
            <person name="Naylor J."/>
            <person name="Negash T."/>
            <person name="Nguyen T."/>
            <person name="Nguyen N."/>
            <person name="Nicol R."/>
            <person name="Norbu C."/>
            <person name="Norbu N."/>
            <person name="Novod N."/>
            <person name="O'Neill B."/>
            <person name="Osman S."/>
            <person name="Markiewicz E."/>
            <person name="Oyono O.L."/>
            <person name="Patti C."/>
            <person name="Phunkhang P."/>
            <person name="Pierre F."/>
            <person name="Priest M."/>
            <person name="Raghuraman S."/>
            <person name="Rege F."/>
            <person name="Reyes R."/>
            <person name="Rise C."/>
            <person name="Rogov P."/>
            <person name="Ross K."/>
            <person name="Ryan E."/>
            <person name="Settipalli S."/>
            <person name="Shea T."/>
            <person name="Sherpa N."/>
            <person name="Shi L."/>
            <person name="Shih D."/>
            <person name="Sparrow T."/>
            <person name="Spaulding J."/>
            <person name="Stalker J."/>
            <person name="Stange-Thomann N."/>
            <person name="Stavropoulos S."/>
            <person name="Stone C."/>
            <person name="Strader C."/>
            <person name="Tesfaye S."/>
            <person name="Thomson T."/>
            <person name="Thoulutsang Y."/>
            <person name="Thoulutsang D."/>
            <person name="Topham K."/>
            <person name="Topping I."/>
            <person name="Tsamla T."/>
            <person name="Vassiliev H."/>
            <person name="Vo A."/>
            <person name="Wangchuk T."/>
            <person name="Wangdi T."/>
            <person name="Weiand M."/>
            <person name="Wilkinson J."/>
            <person name="Wilson A."/>
            <person name="Yadav S."/>
            <person name="Young G."/>
            <person name="Yu Q."/>
            <person name="Zembek L."/>
            <person name="Zhong D."/>
            <person name="Zimmer A."/>
            <person name="Zwirko Z."/>
            <person name="Jaffe D.B."/>
            <person name="Alvarez P."/>
            <person name="Brockman W."/>
            <person name="Butler J."/>
            <person name="Chin C."/>
            <person name="Gnerre S."/>
            <person name="Grabherr M."/>
            <person name="Kleber M."/>
            <person name="Mauceli E."/>
            <person name="MacCallum I."/>
        </authorList>
    </citation>
    <scope>NUCLEOTIDE SEQUENCE [LARGE SCALE GENOMIC DNA]</scope>
    <source>
        <strain evidence="8">Tucson 15287-2541.00</strain>
    </source>
</reference>
<keyword evidence="3 6" id="KW-0812">Transmembrane</keyword>
<evidence type="ECO:0000256" key="2">
    <source>
        <dbReference type="ARBA" id="ARBA00022475"/>
    </source>
</evidence>
<sequence>MQYVKAAGRRIKLSWNKPRRTDSWILASKVLLCWIAVSIVQNIAYGLYPGRFCWKQNQFVFNKLLGIYCLAVATFFGIFYGNRIWEDYDNGKIDLRNPIQIYCYMNACVGLFNYVTQWTIMPEILSFQNSIPLFSTINFLNISMRSAGRPLVLACLKWFGCPLLLQLTLTLYHSQQNWMITLKIMIPIYLANQINNCFFGSMVMAELVIAEINNKLRSIVAEVNRLQTPSEMILQKRFYRMQRFCDLADRVDELKNKYTMSTGYSIAYLELTAFSLVVSMAINLISTTLGCYTLYQAVADHLLLEQPYNVIQSLVHLVFIVVPFTEMYLLARISQKAIEQAKETGNMLQQINQEHADIRFKQVVDAFWLDVSLIKYKLVPMGLFELNNSVTNIILSTVAGFLLFLIQNDLTLRFSLN</sequence>
<protein>
    <recommendedName>
        <fullName evidence="6">Gustatory receptor</fullName>
    </recommendedName>
</protein>
<feature type="transmembrane region" description="Helical" evidence="6">
    <location>
        <begin position="310"/>
        <end position="331"/>
    </location>
</feature>
<evidence type="ECO:0000256" key="3">
    <source>
        <dbReference type="ARBA" id="ARBA00022692"/>
    </source>
</evidence>
<proteinExistence type="inferred from homology"/>
<dbReference type="GO" id="GO:0005886">
    <property type="term" value="C:plasma membrane"/>
    <property type="evidence" value="ECO:0007669"/>
    <property type="project" value="UniProtKB-SubCell"/>
</dbReference>
<name>B4JHI3_DROGR</name>
<dbReference type="InterPro" id="IPR013604">
    <property type="entry name" value="7TM_chemorcpt"/>
</dbReference>
<comment type="similarity">
    <text evidence="6">Belongs to the insect chemoreceptor superfamily. Gustatory receptor (GR) family.</text>
</comment>
<dbReference type="HOGENOM" id="CLU_720168_0_0_1"/>
<dbReference type="FunCoup" id="B4JHI3">
    <property type="interactions" value="8"/>
</dbReference>
<keyword evidence="4 6" id="KW-1133">Transmembrane helix</keyword>
<evidence type="ECO:0000313" key="7">
    <source>
        <dbReference type="EMBL" id="EDV92810.1"/>
    </source>
</evidence>
<evidence type="ECO:0000256" key="4">
    <source>
        <dbReference type="ARBA" id="ARBA00022989"/>
    </source>
</evidence>
<keyword evidence="8" id="KW-1185">Reference proteome</keyword>
<evidence type="ECO:0000256" key="5">
    <source>
        <dbReference type="ARBA" id="ARBA00023136"/>
    </source>
</evidence>
<keyword evidence="5 6" id="KW-0472">Membrane</keyword>
<keyword evidence="2 6" id="KW-1003">Cell membrane</keyword>
<dbReference type="OMA" id="GNQLNNC"/>
<dbReference type="STRING" id="7222.B4JHI3"/>
<feature type="transmembrane region" description="Helical" evidence="6">
    <location>
        <begin position="21"/>
        <end position="48"/>
    </location>
</feature>
<gene>
    <name evidence="7" type="primary">Dgri\GH18967</name>
    <name evidence="7" type="ORF">Dgri_GH18967</name>
</gene>
<evidence type="ECO:0000256" key="6">
    <source>
        <dbReference type="RuleBase" id="RU363108"/>
    </source>
</evidence>
<evidence type="ECO:0000256" key="1">
    <source>
        <dbReference type="ARBA" id="ARBA00004651"/>
    </source>
</evidence>
<organism evidence="8">
    <name type="scientific">Drosophila grimshawi</name>
    <name type="common">Hawaiian fruit fly</name>
    <name type="synonym">Idiomyia grimshawi</name>
    <dbReference type="NCBI Taxonomy" id="7222"/>
    <lineage>
        <taxon>Eukaryota</taxon>
        <taxon>Metazoa</taxon>
        <taxon>Ecdysozoa</taxon>
        <taxon>Arthropoda</taxon>
        <taxon>Hexapoda</taxon>
        <taxon>Insecta</taxon>
        <taxon>Pterygota</taxon>
        <taxon>Neoptera</taxon>
        <taxon>Endopterygota</taxon>
        <taxon>Diptera</taxon>
        <taxon>Brachycera</taxon>
        <taxon>Muscomorpha</taxon>
        <taxon>Ephydroidea</taxon>
        <taxon>Drosophilidae</taxon>
        <taxon>Drosophila</taxon>
        <taxon>Hawaiian Drosophila</taxon>
    </lineage>
</organism>
<dbReference type="InParanoid" id="B4JHI3"/>
<dbReference type="Proteomes" id="UP000001070">
    <property type="component" value="Unassembled WGS sequence"/>
</dbReference>
<dbReference type="Pfam" id="PF08395">
    <property type="entry name" value="7tm_7"/>
    <property type="match status" value="1"/>
</dbReference>
<dbReference type="OrthoDB" id="7881975at2759"/>
<feature type="transmembrane region" description="Helical" evidence="6">
    <location>
        <begin position="267"/>
        <end position="295"/>
    </location>
</feature>
<accession>B4JHI3</accession>
<dbReference type="KEGG" id="dgr:6564142"/>